<sequence>MLDARKLQHQSHLTWQSRCAPRCVGDELPPSSWRERALKHRELCPVLQGRPPKLVEGNDGGKSIVNDVNDVKDMKVSEESALFSPDKDFDWQVELSRYIARRSAILALEAERSRQLHSEAFSANTESDDWTTEVPGAQAAEILSLKDTVAWKAVLEAISFERTQLRRGFSNKWPDSLWSPGCLADLDSESARSELCRIELQLAEWIKDLEALADGSDVIRQGLQAMPVVVLLRQLLCDFRIATGDLPGAATALAGAVATESGADPLRPPLLIGWEDSLSCNYLKAQQCFRLGWLALLAVGESRAAAQARAVKPVWYGVKVVRQVAKDEAYTEELKRRREAWTSAQYAELVRGALLSARPLLRDAGRLYKAERESSPKMNLLDKEEEWQLALECCEILTFELEAEVCHMLESPADEVKKILLKAVQHSLRVQASPAATTRLQRLVFGLRRRLLDKACPNEDAT</sequence>
<reference evidence="1" key="1">
    <citation type="submission" date="2022-10" db="EMBL/GenBank/DDBJ databases">
        <authorList>
            <person name="Chen Y."/>
            <person name="Dougan E. K."/>
            <person name="Chan C."/>
            <person name="Rhodes N."/>
            <person name="Thang M."/>
        </authorList>
    </citation>
    <scope>NUCLEOTIDE SEQUENCE</scope>
</reference>
<dbReference type="GO" id="GO:0016853">
    <property type="term" value="F:isomerase activity"/>
    <property type="evidence" value="ECO:0007669"/>
    <property type="project" value="UniProtKB-KW"/>
</dbReference>
<dbReference type="EMBL" id="CAMXCT010000229">
    <property type="protein sequence ID" value="CAI3975874.1"/>
    <property type="molecule type" value="Genomic_DNA"/>
</dbReference>
<evidence type="ECO:0000313" key="2">
    <source>
        <dbReference type="EMBL" id="CAL4763186.1"/>
    </source>
</evidence>
<keyword evidence="2" id="KW-0413">Isomerase</keyword>
<name>A0A9P1FG90_9DINO</name>
<protein>
    <submittedName>
        <fullName evidence="2">Protein disulfide isomerase-like 2-1</fullName>
    </submittedName>
</protein>
<organism evidence="1">
    <name type="scientific">Cladocopium goreaui</name>
    <dbReference type="NCBI Taxonomy" id="2562237"/>
    <lineage>
        <taxon>Eukaryota</taxon>
        <taxon>Sar</taxon>
        <taxon>Alveolata</taxon>
        <taxon>Dinophyceae</taxon>
        <taxon>Suessiales</taxon>
        <taxon>Symbiodiniaceae</taxon>
        <taxon>Cladocopium</taxon>
    </lineage>
</organism>
<reference evidence="2 3" key="2">
    <citation type="submission" date="2024-05" db="EMBL/GenBank/DDBJ databases">
        <authorList>
            <person name="Chen Y."/>
            <person name="Shah S."/>
            <person name="Dougan E. K."/>
            <person name="Thang M."/>
            <person name="Chan C."/>
        </authorList>
    </citation>
    <scope>NUCLEOTIDE SEQUENCE [LARGE SCALE GENOMIC DNA]</scope>
</reference>
<evidence type="ECO:0000313" key="1">
    <source>
        <dbReference type="EMBL" id="CAI3975874.1"/>
    </source>
</evidence>
<keyword evidence="3" id="KW-1185">Reference proteome</keyword>
<comment type="caution">
    <text evidence="1">The sequence shown here is derived from an EMBL/GenBank/DDBJ whole genome shotgun (WGS) entry which is preliminary data.</text>
</comment>
<evidence type="ECO:0000313" key="3">
    <source>
        <dbReference type="Proteomes" id="UP001152797"/>
    </source>
</evidence>
<accession>A0A9P1FG90</accession>
<dbReference type="Proteomes" id="UP001152797">
    <property type="component" value="Unassembled WGS sequence"/>
</dbReference>
<proteinExistence type="predicted"/>
<dbReference type="EMBL" id="CAMXCT020000229">
    <property type="protein sequence ID" value="CAL1129249.1"/>
    <property type="molecule type" value="Genomic_DNA"/>
</dbReference>
<dbReference type="AlphaFoldDB" id="A0A9P1FG90"/>
<dbReference type="EMBL" id="CAMXCT030000229">
    <property type="protein sequence ID" value="CAL4763186.1"/>
    <property type="molecule type" value="Genomic_DNA"/>
</dbReference>
<gene>
    <name evidence="1" type="ORF">C1SCF055_LOCUS4150</name>
</gene>
<dbReference type="OrthoDB" id="430488at2759"/>